<reference evidence="1" key="1">
    <citation type="submission" date="2016-10" db="EMBL/GenBank/DDBJ databases">
        <title>CRISPR-Cas defence system in Roseofilum reptotaenium: evidence of a bacteriophage-cyanobacterium arms race in the coral black band disease.</title>
        <authorList>
            <person name="Buerger P."/>
            <person name="Wood-Charlson E.M."/>
            <person name="Weynberg K.D."/>
            <person name="Willis B."/>
            <person name="Van Oppen M.J."/>
        </authorList>
    </citation>
    <scope>NUCLEOTIDE SEQUENCE [LARGE SCALE GENOMIC DNA]</scope>
    <source>
        <strain evidence="1">AO1-A</strain>
    </source>
</reference>
<accession>A0A1L9QQQ1</accession>
<dbReference type="InterPro" id="IPR027417">
    <property type="entry name" value="P-loop_NTPase"/>
</dbReference>
<proteinExistence type="predicted"/>
<name>A0A1L9QQQ1_9CYAN</name>
<protein>
    <submittedName>
        <fullName evidence="1">Pilus assembly protein PilB</fullName>
    </submittedName>
</protein>
<evidence type="ECO:0000313" key="1">
    <source>
        <dbReference type="EMBL" id="OJJ25010.1"/>
    </source>
</evidence>
<dbReference type="SUPFAM" id="SSF52540">
    <property type="entry name" value="P-loop containing nucleoside triphosphate hydrolases"/>
    <property type="match status" value="2"/>
</dbReference>
<dbReference type="Proteomes" id="UP000183940">
    <property type="component" value="Unassembled WGS sequence"/>
</dbReference>
<evidence type="ECO:0000313" key="2">
    <source>
        <dbReference type="Proteomes" id="UP000183940"/>
    </source>
</evidence>
<dbReference type="EMBL" id="MLAW01000023">
    <property type="protein sequence ID" value="OJJ25010.1"/>
    <property type="molecule type" value="Genomic_DNA"/>
</dbReference>
<comment type="caution">
    <text evidence="1">The sequence shown here is derived from an EMBL/GenBank/DDBJ whole genome shotgun (WGS) entry which is preliminary data.</text>
</comment>
<organism evidence="1 2">
    <name type="scientific">Roseofilum reptotaenium AO1-A</name>
    <dbReference type="NCBI Taxonomy" id="1925591"/>
    <lineage>
        <taxon>Bacteria</taxon>
        <taxon>Bacillati</taxon>
        <taxon>Cyanobacteriota</taxon>
        <taxon>Cyanophyceae</taxon>
        <taxon>Desertifilales</taxon>
        <taxon>Desertifilaceae</taxon>
        <taxon>Roseofilum</taxon>
    </lineage>
</organism>
<dbReference type="AlphaFoldDB" id="A0A1L9QQQ1"/>
<gene>
    <name evidence="1" type="ORF">BI308_14080</name>
</gene>
<dbReference type="STRING" id="1925591.BI308_14080"/>
<keyword evidence="2" id="KW-1185">Reference proteome</keyword>
<sequence>MEDLLDEMYNNFAPTPLQPGDPRYVDCRAVRGDEDVVQDLGRTMRRSQAFTYQLYSGHRGSGKTTELLRLKKYLEDRGHKVVYFAADEEDLSVQDAQYTDILLACTRHLLQELKNADSKPILSWLQDRLQDLQDVMLTEIKIDQLNLEVGLQEFTKLTAAVRTEPRQRQKIRERVEPHTETLIEALNAFIADGKKNLPENTKLLVIADSLDRIVPIFRDNGRSNHEEIFLDRNEQLKALNCHIVYTVPISFIYSRWSTELKVNYGIPQVLPSIMVRQKNDQLYNKGLEILRNIIQLRVPLSLRDTLVPQVFESEEVLQDLCLMSGGYVRDLVQLIQAVITKTDTLPIQARAVQRAVDNLRDVYRRAVEENQWEILREVHQSKDIENDPIQRSLLFSRCLLEYGYFDDNGDKQTWYDVHPVLWKEL</sequence>